<protein>
    <submittedName>
        <fullName evidence="1">Uncharacterized protein</fullName>
    </submittedName>
</protein>
<reference evidence="2" key="1">
    <citation type="journal article" date="2023" name="Front. Plant Sci.">
        <title>Chromosomal-level genome assembly of Melastoma candidum provides insights into trichome evolution.</title>
        <authorList>
            <person name="Zhong Y."/>
            <person name="Wu W."/>
            <person name="Sun C."/>
            <person name="Zou P."/>
            <person name="Liu Y."/>
            <person name="Dai S."/>
            <person name="Zhou R."/>
        </authorList>
    </citation>
    <scope>NUCLEOTIDE SEQUENCE [LARGE SCALE GENOMIC DNA]</scope>
</reference>
<accession>A0ACB9L5S1</accession>
<dbReference type="EMBL" id="CM042891">
    <property type="protein sequence ID" value="KAI4304905.1"/>
    <property type="molecule type" value="Genomic_DNA"/>
</dbReference>
<keyword evidence="2" id="KW-1185">Reference proteome</keyword>
<evidence type="ECO:0000313" key="2">
    <source>
        <dbReference type="Proteomes" id="UP001057402"/>
    </source>
</evidence>
<comment type="caution">
    <text evidence="1">The sequence shown here is derived from an EMBL/GenBank/DDBJ whole genome shotgun (WGS) entry which is preliminary data.</text>
</comment>
<sequence length="139" mass="15441">MFGDTEVPMDIIKESLSVLLLVIGSVAPRFVRLLLHGSSGKNEHNTEPDGFLFGNSTEEDELDHHEMERTGSSKLLLLQERAGCIIHMVAGLGFEWALIPVLSMGVNINFLDINGWTALHWAAKHGREKMVQSRLLLGH</sequence>
<dbReference type="Proteomes" id="UP001057402">
    <property type="component" value="Chromosome 12"/>
</dbReference>
<name>A0ACB9L5S1_9MYRT</name>
<evidence type="ECO:0000313" key="1">
    <source>
        <dbReference type="EMBL" id="KAI4304905.1"/>
    </source>
</evidence>
<proteinExistence type="predicted"/>
<gene>
    <name evidence="1" type="ORF">MLD38_040363</name>
</gene>
<organism evidence="1 2">
    <name type="scientific">Melastoma candidum</name>
    <dbReference type="NCBI Taxonomy" id="119954"/>
    <lineage>
        <taxon>Eukaryota</taxon>
        <taxon>Viridiplantae</taxon>
        <taxon>Streptophyta</taxon>
        <taxon>Embryophyta</taxon>
        <taxon>Tracheophyta</taxon>
        <taxon>Spermatophyta</taxon>
        <taxon>Magnoliopsida</taxon>
        <taxon>eudicotyledons</taxon>
        <taxon>Gunneridae</taxon>
        <taxon>Pentapetalae</taxon>
        <taxon>rosids</taxon>
        <taxon>malvids</taxon>
        <taxon>Myrtales</taxon>
        <taxon>Melastomataceae</taxon>
        <taxon>Melastomatoideae</taxon>
        <taxon>Melastomateae</taxon>
        <taxon>Melastoma</taxon>
    </lineage>
</organism>